<feature type="transmembrane region" description="Helical" evidence="9">
    <location>
        <begin position="33"/>
        <end position="54"/>
    </location>
</feature>
<evidence type="ECO:0000256" key="4">
    <source>
        <dbReference type="ARBA" id="ARBA00022723"/>
    </source>
</evidence>
<evidence type="ECO:0000313" key="12">
    <source>
        <dbReference type="EMBL" id="SHJ13160.1"/>
    </source>
</evidence>
<evidence type="ECO:0000256" key="6">
    <source>
        <dbReference type="ARBA" id="ARBA00022837"/>
    </source>
</evidence>
<evidence type="ECO:0000256" key="8">
    <source>
        <dbReference type="ARBA" id="ARBA00038263"/>
    </source>
</evidence>
<keyword evidence="6" id="KW-0106">Calcium</keyword>
<dbReference type="InterPro" id="IPR053868">
    <property type="entry name" value="Pel9A-like_beta_helix"/>
</dbReference>
<dbReference type="InterPro" id="IPR026444">
    <property type="entry name" value="Secre_tail"/>
</dbReference>
<gene>
    <name evidence="12" type="ORF">SAMN05444280_111113</name>
</gene>
<keyword evidence="5" id="KW-0732">Signal</keyword>
<dbReference type="STRING" id="1168035.SAMN05444280_111113"/>
<feature type="domain" description="Secretion system C-terminal sorting" evidence="10">
    <location>
        <begin position="1058"/>
        <end position="1129"/>
    </location>
</feature>
<evidence type="ECO:0000313" key="13">
    <source>
        <dbReference type="Proteomes" id="UP000184050"/>
    </source>
</evidence>
<dbReference type="GO" id="GO:0005576">
    <property type="term" value="C:extracellular region"/>
    <property type="evidence" value="ECO:0007669"/>
    <property type="project" value="UniProtKB-SubCell"/>
</dbReference>
<comment type="subcellular location">
    <subcellularLocation>
        <location evidence="2">Secreted</location>
    </subcellularLocation>
</comment>
<keyword evidence="4" id="KW-0479">Metal-binding</keyword>
<keyword evidence="9" id="KW-0472">Membrane</keyword>
<dbReference type="InterPro" id="IPR052052">
    <property type="entry name" value="Polysaccharide_Lyase_9"/>
</dbReference>
<keyword evidence="3" id="KW-0964">Secreted</keyword>
<reference evidence="12 13" key="1">
    <citation type="submission" date="2016-11" db="EMBL/GenBank/DDBJ databases">
        <authorList>
            <person name="Jaros S."/>
            <person name="Januszkiewicz K."/>
            <person name="Wedrychowicz H."/>
        </authorList>
    </citation>
    <scope>NUCLEOTIDE SEQUENCE [LARGE SCALE GENOMIC DNA]</scope>
    <source>
        <strain evidence="12 13">DSM 27063</strain>
    </source>
</reference>
<evidence type="ECO:0000256" key="3">
    <source>
        <dbReference type="ARBA" id="ARBA00022525"/>
    </source>
</evidence>
<dbReference type="PANTHER" id="PTHR40088:SF1">
    <property type="entry name" value="PECTATE LYASE PEL9"/>
    <property type="match status" value="1"/>
</dbReference>
<feature type="domain" description="Pel9A-like right handed beta-helix region" evidence="11">
    <location>
        <begin position="47"/>
        <end position="335"/>
    </location>
</feature>
<keyword evidence="9" id="KW-0812">Transmembrane</keyword>
<keyword evidence="13" id="KW-1185">Reference proteome</keyword>
<dbReference type="AlphaFoldDB" id="A0A1M6GTC0"/>
<evidence type="ECO:0000256" key="7">
    <source>
        <dbReference type="ARBA" id="ARBA00023239"/>
    </source>
</evidence>
<proteinExistence type="inferred from homology"/>
<sequence length="1134" mass="125670">MFDVLINEYPAPERVIGRVIRNGIILKIGKHNLFISVLFLFFFAVSANATTYYLSPTGNDTTGDGSISSPWFTLNKAWKVVTAGDTIYLRGGTYEFNSRQTLFGKNGNSGNFIHIFAYPDETPVLTKSGSFVTPSWPITLLYVQGDYTRWKGIEIYGFSQATNEIWSAFRFTNSNNNILEQINSHHNGHGGIITGNSTKNLIINCDFHHNYDPLTTDAYGNGDGLEFPYINYGTDNTVMGCRFYLNSDDGIDLWENDGYVTIENCWSWMNGYREDGVTPGGNGEGIKLGKTTTRYSSEFLRKVRNNLSFYNRNDGISQNAANCKIYYYNNTLYANGYRGLEWFIYASANVVQNNISLGNENSNYSGEITNATINNNTYHATWQPKGPVATSDDFVSIDTTGVSGPRQADGSLPDIDFLKLKSSSDLIDAGIDVGIDYNGTAPDLGAFEFQAAVAKEYTTEKISICEGESYEGWTVSGEYERILTASSGADSIVTTSLTVNPIYDVTENITIFEGENYQGWTESGQYKRTLTSVSGCDSIATTNLTLALTKNTTENISICEGTSYEGWTTPNKYERILTAASGADSIVTTNLTVNPTYDVTENITILEGENYQGWTESGQYKRTLTSVSGCDSIVTTNLTLALTKNTTENISICEGTSYEGWTTPGKYERILTAASGADSIVTTYLTVNPTYDVTENITIFEGESYRGWTESGQYERTLTSVTGCDSIVTTYLKIKQALPTLTQSIQLDKGWNIFSSYLNPPNSNMEHLLESLQKQNQLIEVQDENGNTYQKNENGWENNIGEIKISEGYKIRVTNSSMLQIQGDSILLPLNIELKTGWNIISFPYNGSVDAMWFLQPIINNGILEKVQDEKGNSIENWGTSIGWINGIGNFTAGEGYLVQVNKNGLLPILHNYEKSAGLLADEPETNYFHADYEGNGFGHMNVNITGLNETNLQVGDEIAAFDGDICVGAVKLSETNLISNVVSIRTSAADKNKTNGFIEGNSIQLRIWDTVKDEVNSCVTKVMNGELVYQKQGSVFVRIEEKKKYEMNDSNTLKVNMYPNPASNIITIHFSTLPEKGTRIELTDMTGKQLIIREAQSNQEILNIQEQPAGMYLVKIIAGKNYQVNKLIKTESP</sequence>
<dbReference type="EMBL" id="FQZE01000011">
    <property type="protein sequence ID" value="SHJ13160.1"/>
    <property type="molecule type" value="Genomic_DNA"/>
</dbReference>
<evidence type="ECO:0000256" key="9">
    <source>
        <dbReference type="SAM" id="Phobius"/>
    </source>
</evidence>
<evidence type="ECO:0000256" key="1">
    <source>
        <dbReference type="ARBA" id="ARBA00001913"/>
    </source>
</evidence>
<dbReference type="Gene3D" id="2.160.20.10">
    <property type="entry name" value="Single-stranded right-handed beta-helix, Pectin lyase-like"/>
    <property type="match status" value="1"/>
</dbReference>
<comment type="cofactor">
    <cofactor evidence="1">
        <name>Ca(2+)</name>
        <dbReference type="ChEBI" id="CHEBI:29108"/>
    </cofactor>
</comment>
<keyword evidence="7" id="KW-0456">Lyase</keyword>
<dbReference type="InterPro" id="IPR011050">
    <property type="entry name" value="Pectin_lyase_fold/virulence"/>
</dbReference>
<dbReference type="Pfam" id="PF18962">
    <property type="entry name" value="Por_Secre_tail"/>
    <property type="match status" value="1"/>
</dbReference>
<name>A0A1M6GTC0_9BACT</name>
<evidence type="ECO:0000256" key="2">
    <source>
        <dbReference type="ARBA" id="ARBA00004613"/>
    </source>
</evidence>
<evidence type="ECO:0000256" key="5">
    <source>
        <dbReference type="ARBA" id="ARBA00022729"/>
    </source>
</evidence>
<dbReference type="RefSeq" id="WP_073168571.1">
    <property type="nucleotide sequence ID" value="NZ_FQZE01000011.1"/>
</dbReference>
<dbReference type="Proteomes" id="UP000184050">
    <property type="component" value="Unassembled WGS sequence"/>
</dbReference>
<dbReference type="GO" id="GO:0016837">
    <property type="term" value="F:carbon-oxygen lyase activity, acting on polysaccharides"/>
    <property type="evidence" value="ECO:0007669"/>
    <property type="project" value="TreeGrafter"/>
</dbReference>
<keyword evidence="9" id="KW-1133">Transmembrane helix</keyword>
<dbReference type="PANTHER" id="PTHR40088">
    <property type="entry name" value="PECTATE LYASE (EUROFUNG)"/>
    <property type="match status" value="1"/>
</dbReference>
<dbReference type="SUPFAM" id="SSF51126">
    <property type="entry name" value="Pectin lyase-like"/>
    <property type="match status" value="1"/>
</dbReference>
<comment type="similarity">
    <text evidence="8">Belongs to the polysaccharide lyase 9 family.</text>
</comment>
<dbReference type="InterPro" id="IPR012334">
    <property type="entry name" value="Pectin_lyas_fold"/>
</dbReference>
<accession>A0A1M6GTC0</accession>
<dbReference type="OrthoDB" id="8660908at2"/>
<dbReference type="NCBIfam" id="TIGR04183">
    <property type="entry name" value="Por_Secre_tail"/>
    <property type="match status" value="1"/>
</dbReference>
<organism evidence="12 13">
    <name type="scientific">Tangfeifania diversioriginum</name>
    <dbReference type="NCBI Taxonomy" id="1168035"/>
    <lineage>
        <taxon>Bacteria</taxon>
        <taxon>Pseudomonadati</taxon>
        <taxon>Bacteroidota</taxon>
        <taxon>Bacteroidia</taxon>
        <taxon>Marinilabiliales</taxon>
        <taxon>Prolixibacteraceae</taxon>
        <taxon>Tangfeifania</taxon>
    </lineage>
</organism>
<dbReference type="GO" id="GO:0046872">
    <property type="term" value="F:metal ion binding"/>
    <property type="evidence" value="ECO:0007669"/>
    <property type="project" value="UniProtKB-KW"/>
</dbReference>
<dbReference type="Pfam" id="PF22842">
    <property type="entry name" value="Pel9A-like_beta_helix"/>
    <property type="match status" value="1"/>
</dbReference>
<protein>
    <submittedName>
        <fullName evidence="12">Por secretion system C-terminal sorting domain-containing protein</fullName>
    </submittedName>
</protein>
<evidence type="ECO:0000259" key="10">
    <source>
        <dbReference type="Pfam" id="PF18962"/>
    </source>
</evidence>
<evidence type="ECO:0000259" key="11">
    <source>
        <dbReference type="Pfam" id="PF22842"/>
    </source>
</evidence>